<sequence>MPSRFKIVITGINLENIQACTNFANRLAGLDHRVLSLDKNLCPLRILEIACNNNNEVELWNIQRPTLPVPDICLFEAHGLVLIGSEIPKQLFERSKYMPGRPDFPILWMTTDKSNRPPSQPNSNFNIYQSPFTSPTDETMANEFNNWLSKIVSGSNRGSP</sequence>
<organism evidence="1 2">
    <name type="scientific">Tetranychus urticae</name>
    <name type="common">Two-spotted spider mite</name>
    <dbReference type="NCBI Taxonomy" id="32264"/>
    <lineage>
        <taxon>Eukaryota</taxon>
        <taxon>Metazoa</taxon>
        <taxon>Ecdysozoa</taxon>
        <taxon>Arthropoda</taxon>
        <taxon>Chelicerata</taxon>
        <taxon>Arachnida</taxon>
        <taxon>Acari</taxon>
        <taxon>Acariformes</taxon>
        <taxon>Trombidiformes</taxon>
        <taxon>Prostigmata</taxon>
        <taxon>Eleutherengona</taxon>
        <taxon>Raphignathae</taxon>
        <taxon>Tetranychoidea</taxon>
        <taxon>Tetranychidae</taxon>
        <taxon>Tetranychus</taxon>
    </lineage>
</organism>
<dbReference type="Proteomes" id="UP000015104">
    <property type="component" value="Unassembled WGS sequence"/>
</dbReference>
<proteinExistence type="predicted"/>
<dbReference type="AlphaFoldDB" id="T1KEX5"/>
<reference evidence="1" key="2">
    <citation type="submission" date="2015-06" db="UniProtKB">
        <authorList>
            <consortium name="EnsemblMetazoa"/>
        </authorList>
    </citation>
    <scope>IDENTIFICATION</scope>
</reference>
<evidence type="ECO:0000313" key="1">
    <source>
        <dbReference type="EnsemblMetazoa" id="tetur10g01090.1"/>
    </source>
</evidence>
<dbReference type="EMBL" id="CAEY01000030">
    <property type="status" value="NOT_ANNOTATED_CDS"/>
    <property type="molecule type" value="Genomic_DNA"/>
</dbReference>
<name>T1KEX5_TETUR</name>
<reference evidence="2" key="1">
    <citation type="submission" date="2011-08" db="EMBL/GenBank/DDBJ databases">
        <authorList>
            <person name="Rombauts S."/>
        </authorList>
    </citation>
    <scope>NUCLEOTIDE SEQUENCE</scope>
    <source>
        <strain evidence="2">London</strain>
    </source>
</reference>
<dbReference type="HOGENOM" id="CLU_1654391_0_0_1"/>
<accession>T1KEX5</accession>
<evidence type="ECO:0000313" key="2">
    <source>
        <dbReference type="Proteomes" id="UP000015104"/>
    </source>
</evidence>
<protein>
    <submittedName>
        <fullName evidence="1">Uncharacterized protein</fullName>
    </submittedName>
</protein>
<dbReference type="EnsemblMetazoa" id="tetur10g01090.1">
    <property type="protein sequence ID" value="tetur10g01090.1"/>
    <property type="gene ID" value="tetur10g01090"/>
</dbReference>
<keyword evidence="2" id="KW-1185">Reference proteome</keyword>